<reference evidence="1" key="1">
    <citation type="journal article" date="2020" name="Stud. Mycol.">
        <title>101 Dothideomycetes genomes: a test case for predicting lifestyles and emergence of pathogens.</title>
        <authorList>
            <person name="Haridas S."/>
            <person name="Albert R."/>
            <person name="Binder M."/>
            <person name="Bloem J."/>
            <person name="Labutti K."/>
            <person name="Salamov A."/>
            <person name="Andreopoulos B."/>
            <person name="Baker S."/>
            <person name="Barry K."/>
            <person name="Bills G."/>
            <person name="Bluhm B."/>
            <person name="Cannon C."/>
            <person name="Castanera R."/>
            <person name="Culley D."/>
            <person name="Daum C."/>
            <person name="Ezra D."/>
            <person name="Gonzalez J."/>
            <person name="Henrissat B."/>
            <person name="Kuo A."/>
            <person name="Liang C."/>
            <person name="Lipzen A."/>
            <person name="Lutzoni F."/>
            <person name="Magnuson J."/>
            <person name="Mondo S."/>
            <person name="Nolan M."/>
            <person name="Ohm R."/>
            <person name="Pangilinan J."/>
            <person name="Park H.-J."/>
            <person name="Ramirez L."/>
            <person name="Alfaro M."/>
            <person name="Sun H."/>
            <person name="Tritt A."/>
            <person name="Yoshinaga Y."/>
            <person name="Zwiers L.-H."/>
            <person name="Turgeon B."/>
            <person name="Goodwin S."/>
            <person name="Spatafora J."/>
            <person name="Crous P."/>
            <person name="Grigoriev I."/>
        </authorList>
    </citation>
    <scope>NUCLEOTIDE SEQUENCE</scope>
    <source>
        <strain evidence="1">CBS 207.26</strain>
    </source>
</reference>
<sequence>LVWVGEKLALLTDASLKANALQRSFSYFQAFLFLSYCGLLESRGISYEAVGRLTQYVSSFREVDRRRLRSQALRVNILVQELVERGWNICRATELFFLSWFPDVSSAPFR</sequence>
<protein>
    <submittedName>
        <fullName evidence="1">Uncharacterized protein</fullName>
    </submittedName>
</protein>
<evidence type="ECO:0000313" key="1">
    <source>
        <dbReference type="EMBL" id="KAF2180286.1"/>
    </source>
</evidence>
<keyword evidence="2" id="KW-1185">Reference proteome</keyword>
<dbReference type="AlphaFoldDB" id="A0A6A6DRM6"/>
<proteinExistence type="predicted"/>
<gene>
    <name evidence="1" type="ORF">K469DRAFT_593095</name>
</gene>
<feature type="non-terminal residue" evidence="1">
    <location>
        <position position="1"/>
    </location>
</feature>
<dbReference type="OrthoDB" id="3800857at2759"/>
<evidence type="ECO:0000313" key="2">
    <source>
        <dbReference type="Proteomes" id="UP000800200"/>
    </source>
</evidence>
<name>A0A6A6DRM6_9PEZI</name>
<dbReference type="EMBL" id="ML994659">
    <property type="protein sequence ID" value="KAF2180286.1"/>
    <property type="molecule type" value="Genomic_DNA"/>
</dbReference>
<organism evidence="1 2">
    <name type="scientific">Zopfia rhizophila CBS 207.26</name>
    <dbReference type="NCBI Taxonomy" id="1314779"/>
    <lineage>
        <taxon>Eukaryota</taxon>
        <taxon>Fungi</taxon>
        <taxon>Dikarya</taxon>
        <taxon>Ascomycota</taxon>
        <taxon>Pezizomycotina</taxon>
        <taxon>Dothideomycetes</taxon>
        <taxon>Dothideomycetes incertae sedis</taxon>
        <taxon>Zopfiaceae</taxon>
        <taxon>Zopfia</taxon>
    </lineage>
</organism>
<accession>A0A6A6DRM6</accession>
<dbReference type="Proteomes" id="UP000800200">
    <property type="component" value="Unassembled WGS sequence"/>
</dbReference>